<dbReference type="KEGG" id="sgbi:P3F81_11140"/>
<evidence type="ECO:0000256" key="1">
    <source>
        <dbReference type="SAM" id="SignalP"/>
    </source>
</evidence>
<gene>
    <name evidence="2" type="ORF">P3F81_11140</name>
</gene>
<dbReference type="RefSeq" id="WP_147669696.1">
    <property type="nucleotide sequence ID" value="NZ_CP120678.1"/>
</dbReference>
<feature type="signal peptide" evidence="1">
    <location>
        <begin position="1"/>
        <end position="22"/>
    </location>
</feature>
<sequence length="301" mass="34405">MKKRYKALLLALCLGVSATAFAQPAANFKDQLPKYEYKLVDTVEVFGRQGIATDGDYYYVSGSKTLAKYDKNWNLITKNEKPFEGYAIPANHIGDIDVFNNEIYVSAENFMDGVGKDIQIAVHDANTLKLKRTFKFEPSSGQEECSGITVNPDERTVWMCSWVGEESGRYLYEYSLDTGEYLRKVHLQAVPQWVQGMFYYKGSYYLTADDGTADMKESDHLYRVDIKPGDTRATVVMEKTFDDVIFEGEIEGLTVNPKTKQMLVHFNRGSQIVLGMVKGFYPGYDREISEVYIYDMKEIKY</sequence>
<organism evidence="2 3">
    <name type="scientific">Selenobaculum gibii</name>
    <dbReference type="NCBI Taxonomy" id="3054208"/>
    <lineage>
        <taxon>Bacteria</taxon>
        <taxon>Bacillati</taxon>
        <taxon>Bacillota</taxon>
        <taxon>Negativicutes</taxon>
        <taxon>Selenomonadales</taxon>
        <taxon>Selenomonadaceae</taxon>
        <taxon>Selenobaculum</taxon>
    </lineage>
</organism>
<accession>A0A9Y2EV49</accession>
<keyword evidence="3" id="KW-1185">Reference proteome</keyword>
<evidence type="ECO:0000313" key="3">
    <source>
        <dbReference type="Proteomes" id="UP001243623"/>
    </source>
</evidence>
<evidence type="ECO:0000313" key="2">
    <source>
        <dbReference type="EMBL" id="WIW70429.1"/>
    </source>
</evidence>
<feature type="chain" id="PRO_5040839022" evidence="1">
    <location>
        <begin position="23"/>
        <end position="301"/>
    </location>
</feature>
<dbReference type="SUPFAM" id="SSF63829">
    <property type="entry name" value="Calcium-dependent phosphotriesterase"/>
    <property type="match status" value="1"/>
</dbReference>
<dbReference type="AlphaFoldDB" id="A0A9Y2EV49"/>
<dbReference type="EMBL" id="CP120678">
    <property type="protein sequence ID" value="WIW70429.1"/>
    <property type="molecule type" value="Genomic_DNA"/>
</dbReference>
<keyword evidence="1" id="KW-0732">Signal</keyword>
<reference evidence="2" key="1">
    <citation type="submission" date="2023-03" db="EMBL/GenBank/DDBJ databases">
        <title>Selenobaculum gbiensis gen. nov. sp. nov., a new bacterium isolated from the gut microbiota of IBD patient.</title>
        <authorList>
            <person name="Yeo S."/>
            <person name="Park H."/>
            <person name="Huh C.S."/>
        </authorList>
    </citation>
    <scope>NUCLEOTIDE SEQUENCE</scope>
    <source>
        <strain evidence="2">ICN-92133</strain>
    </source>
</reference>
<name>A0A9Y2EV49_9FIRM</name>
<dbReference type="Proteomes" id="UP001243623">
    <property type="component" value="Chromosome"/>
</dbReference>
<protein>
    <submittedName>
        <fullName evidence="2">Uncharacterized protein</fullName>
    </submittedName>
</protein>
<proteinExistence type="predicted"/>